<accession>A0ABT2WKA0</accession>
<dbReference type="InterPro" id="IPR006061">
    <property type="entry name" value="SBP_1_CS"/>
</dbReference>
<keyword evidence="3 6" id="KW-0762">Sugar transport</keyword>
<evidence type="ECO:0000313" key="7">
    <source>
        <dbReference type="EMBL" id="MCU9595411.1"/>
    </source>
</evidence>
<keyword evidence="6" id="KW-0449">Lipoprotein</keyword>
<keyword evidence="4 6" id="KW-0732">Signal</keyword>
<evidence type="ECO:0000256" key="5">
    <source>
        <dbReference type="ARBA" id="ARBA00030303"/>
    </source>
</evidence>
<keyword evidence="2 6" id="KW-0813">Transport</keyword>
<gene>
    <name evidence="7" type="ORF">OEV82_13260</name>
</gene>
<sequence>MKRNRLKQIFIVLIAISLLFLSACGGGGNDKKSNEGSGKDHQNVLKVSVDGMYIDYLNEIKSDFEKEHRVTVEITEKDMFETLEALALDGPAGIAPDVMIAPYDRVGNLGQQGHLAEISLPEDGRYDDTDKQQVTINGKIYGAPFVIETLVLYYNKNLIDDAPTTFEELEALAKDDRFAFESEKGKSTAFLANWVDFYMTYGLISGYGGYVFGNDGTDTTDIGLNTEEAIEGIEYAVKWYQEIWPQGMLDVSTASNFIDTQFTSAKAAAIIGGPWSAATYKEAGIDFGVSKIPTLPNGEEYQPFAGGKAWVISNYSKNKELAAEWINYITNEVQQQKLYEMLNEVPANQGTREIVASGDDDLARAVIEQYHSAVPMPNIPEMAEVWTGAENLMFDAASGKKTAEQSANDAVQIIKENIEQKY</sequence>
<evidence type="ECO:0000256" key="1">
    <source>
        <dbReference type="ARBA" id="ARBA00008520"/>
    </source>
</evidence>
<feature type="signal peptide" evidence="6">
    <location>
        <begin position="1"/>
        <end position="25"/>
    </location>
</feature>
<dbReference type="PANTHER" id="PTHR30061:SF50">
    <property type="entry name" value="MALTOSE_MALTODEXTRIN-BINDING PERIPLASMIC PROTEIN"/>
    <property type="match status" value="1"/>
</dbReference>
<dbReference type="Proteomes" id="UP001208656">
    <property type="component" value="Unassembled WGS sequence"/>
</dbReference>
<dbReference type="Pfam" id="PF13416">
    <property type="entry name" value="SBP_bac_8"/>
    <property type="match status" value="1"/>
</dbReference>
<name>A0ABT2WKA0_9BACI</name>
<dbReference type="InterPro" id="IPR006059">
    <property type="entry name" value="SBP"/>
</dbReference>
<dbReference type="PROSITE" id="PS01037">
    <property type="entry name" value="SBP_BACTERIAL_1"/>
    <property type="match status" value="1"/>
</dbReference>
<comment type="similarity">
    <text evidence="1 6">Belongs to the bacterial solute-binding protein 1 family.</text>
</comment>
<dbReference type="PANTHER" id="PTHR30061">
    <property type="entry name" value="MALTOSE-BINDING PERIPLASMIC PROTEIN"/>
    <property type="match status" value="1"/>
</dbReference>
<dbReference type="PROSITE" id="PS51257">
    <property type="entry name" value="PROKAR_LIPOPROTEIN"/>
    <property type="match status" value="1"/>
</dbReference>
<organism evidence="7 8">
    <name type="scientific">Pallidibacillus thermolactis</name>
    <dbReference type="NCBI Taxonomy" id="251051"/>
    <lineage>
        <taxon>Bacteria</taxon>
        <taxon>Bacillati</taxon>
        <taxon>Bacillota</taxon>
        <taxon>Bacilli</taxon>
        <taxon>Bacillales</taxon>
        <taxon>Bacillaceae</taxon>
        <taxon>Pallidibacillus</taxon>
    </lineage>
</organism>
<dbReference type="RefSeq" id="WP_173661872.1">
    <property type="nucleotide sequence ID" value="NZ_JAOUSE010000052.1"/>
</dbReference>
<reference evidence="7 8" key="1">
    <citation type="submission" date="2022-10" db="EMBL/GenBank/DDBJ databases">
        <title>Description of Fervidibacillus gen. nov. in the family Fervidibacillaceae fam. nov. with two species, Fervidibacillus albus sp. nov., and Fervidibacillus halotolerans sp. nov., isolated from tidal flat sediments.</title>
        <authorList>
            <person name="Kwon K.K."/>
            <person name="Yang S.-H."/>
        </authorList>
    </citation>
    <scope>NUCLEOTIDE SEQUENCE [LARGE SCALE GENOMIC DNA]</scope>
    <source>
        <strain evidence="7 8">DSM 23332</strain>
    </source>
</reference>
<keyword evidence="6" id="KW-0472">Membrane</keyword>
<feature type="chain" id="PRO_5044993459" description="Maltodextrin-binding protein" evidence="6">
    <location>
        <begin position="26"/>
        <end position="422"/>
    </location>
</feature>
<dbReference type="PRINTS" id="PR00181">
    <property type="entry name" value="MALTOSEBP"/>
</dbReference>
<dbReference type="InterPro" id="IPR006060">
    <property type="entry name" value="Maltose/Cyclodextrin-bd"/>
</dbReference>
<evidence type="ECO:0000256" key="4">
    <source>
        <dbReference type="ARBA" id="ARBA00022729"/>
    </source>
</evidence>
<dbReference type="EMBL" id="JAOUSE010000052">
    <property type="protein sequence ID" value="MCU9595411.1"/>
    <property type="molecule type" value="Genomic_DNA"/>
</dbReference>
<proteinExistence type="inferred from homology"/>
<comment type="subcellular location">
    <subcellularLocation>
        <location evidence="6">Cell membrane</location>
        <topology evidence="6">Lipid-anchor</topology>
    </subcellularLocation>
</comment>
<evidence type="ECO:0000256" key="3">
    <source>
        <dbReference type="ARBA" id="ARBA00022597"/>
    </source>
</evidence>
<evidence type="ECO:0000256" key="6">
    <source>
        <dbReference type="RuleBase" id="RU365005"/>
    </source>
</evidence>
<comment type="caution">
    <text evidence="7">The sequence shown here is derived from an EMBL/GenBank/DDBJ whole genome shotgun (WGS) entry which is preliminary data.</text>
</comment>
<dbReference type="Gene3D" id="3.40.190.10">
    <property type="entry name" value="Periplasmic binding protein-like II"/>
    <property type="match status" value="2"/>
</dbReference>
<evidence type="ECO:0000256" key="2">
    <source>
        <dbReference type="ARBA" id="ARBA00022448"/>
    </source>
</evidence>
<protein>
    <recommendedName>
        <fullName evidence="5 6">Maltodextrin-binding protein</fullName>
    </recommendedName>
</protein>
<keyword evidence="6" id="KW-1003">Cell membrane</keyword>
<keyword evidence="8" id="KW-1185">Reference proteome</keyword>
<dbReference type="SUPFAM" id="SSF53850">
    <property type="entry name" value="Periplasmic binding protein-like II"/>
    <property type="match status" value="1"/>
</dbReference>
<evidence type="ECO:0000313" key="8">
    <source>
        <dbReference type="Proteomes" id="UP001208656"/>
    </source>
</evidence>